<dbReference type="CDD" id="cd01289">
    <property type="entry name" value="FabA_like"/>
    <property type="match status" value="1"/>
</dbReference>
<dbReference type="AlphaFoldDB" id="A0A7Z2JIR4"/>
<protein>
    <submittedName>
        <fullName evidence="1">Beta-hydroxyacyl-ACP dehydratase</fullName>
    </submittedName>
</protein>
<dbReference type="KEGG" id="pacs:FAZ98_22485"/>
<sequence>MNTLNLPAPAVAEDLAPDRAFAPIETIIPHRGTMRLLDAVLACGDTSLTALATVRADAWYADAQGAMPAWIGIELMAQAIAAHVGLLSMREGAPARPGVLLGTRRYTALVAAFAGGAPLHVTVDELLRSEEGHGAYGCRIEQEGVPCAEATIKVYQPHDFQNFIEESFRS</sequence>
<evidence type="ECO:0000313" key="1">
    <source>
        <dbReference type="EMBL" id="QGZ64610.1"/>
    </source>
</evidence>
<name>A0A7Z2JIR4_9BURK</name>
<proteinExistence type="predicted"/>
<dbReference type="InterPro" id="IPR016776">
    <property type="entry name" value="ApeP-like_dehydratase"/>
</dbReference>
<dbReference type="InterPro" id="IPR029069">
    <property type="entry name" value="HotDog_dom_sf"/>
</dbReference>
<organism evidence="1 2">
    <name type="scientific">Paraburkholderia acidisoli</name>
    <dbReference type="NCBI Taxonomy" id="2571748"/>
    <lineage>
        <taxon>Bacteria</taxon>
        <taxon>Pseudomonadati</taxon>
        <taxon>Pseudomonadota</taxon>
        <taxon>Betaproteobacteria</taxon>
        <taxon>Burkholderiales</taxon>
        <taxon>Burkholderiaceae</taxon>
        <taxon>Paraburkholderia</taxon>
    </lineage>
</organism>
<gene>
    <name evidence="1" type="ORF">FAZ98_22485</name>
</gene>
<dbReference type="SUPFAM" id="SSF54637">
    <property type="entry name" value="Thioesterase/thiol ester dehydrase-isomerase"/>
    <property type="match status" value="1"/>
</dbReference>
<dbReference type="Proteomes" id="UP000433577">
    <property type="component" value="Chromosome 3"/>
</dbReference>
<dbReference type="PIRSF" id="PIRSF020565">
    <property type="entry name" value="3Ho_Ac_ACP_DH_prd"/>
    <property type="match status" value="1"/>
</dbReference>
<dbReference type="Gene3D" id="3.10.129.10">
    <property type="entry name" value="Hotdog Thioesterase"/>
    <property type="match status" value="1"/>
</dbReference>
<accession>A0A7Z2JIR4</accession>
<dbReference type="OrthoDB" id="9800188at2"/>
<evidence type="ECO:0000313" key="2">
    <source>
        <dbReference type="Proteomes" id="UP000433577"/>
    </source>
</evidence>
<reference evidence="1 2" key="1">
    <citation type="submission" date="2019-12" db="EMBL/GenBank/DDBJ databases">
        <title>Paraburkholderia acidiphila 7Q-K02 sp. nov and Paraburkholderia acidisoli DHF22 sp. nov., two strains isolated from forest soil.</title>
        <authorList>
            <person name="Gao Z."/>
            <person name="Qiu L."/>
        </authorList>
    </citation>
    <scope>NUCLEOTIDE SEQUENCE [LARGE SCALE GENOMIC DNA]</scope>
    <source>
        <strain evidence="1 2">DHF22</strain>
    </source>
</reference>
<dbReference type="RefSeq" id="WP_158954215.1">
    <property type="nucleotide sequence ID" value="NZ_CP046915.1"/>
</dbReference>
<dbReference type="EMBL" id="CP046915">
    <property type="protein sequence ID" value="QGZ64610.1"/>
    <property type="molecule type" value="Genomic_DNA"/>
</dbReference>
<dbReference type="Pfam" id="PF22817">
    <property type="entry name" value="ApeP-like"/>
    <property type="match status" value="1"/>
</dbReference>
<keyword evidence="2" id="KW-1185">Reference proteome</keyword>